<dbReference type="EMBL" id="JAVAMP010000025">
    <property type="protein sequence ID" value="MDP5277127.1"/>
    <property type="molecule type" value="Genomic_DNA"/>
</dbReference>
<dbReference type="Proteomes" id="UP001231941">
    <property type="component" value="Unassembled WGS sequence"/>
</dbReference>
<dbReference type="RefSeq" id="WP_305994429.1">
    <property type="nucleotide sequence ID" value="NZ_JAVAMP010000025.1"/>
</dbReference>
<keyword evidence="4" id="KW-1185">Reference proteome</keyword>
<evidence type="ECO:0000259" key="2">
    <source>
        <dbReference type="Pfam" id="PF01636"/>
    </source>
</evidence>
<accession>A0ABT9J6Q4</accession>
<protein>
    <submittedName>
        <fullName evidence="3">Phosphotransferase</fullName>
    </submittedName>
</protein>
<evidence type="ECO:0000313" key="4">
    <source>
        <dbReference type="Proteomes" id="UP001231941"/>
    </source>
</evidence>
<proteinExistence type="inferred from homology"/>
<dbReference type="InterPro" id="IPR011009">
    <property type="entry name" value="Kinase-like_dom_sf"/>
</dbReference>
<organism evidence="3 4">
    <name type="scientific">Chengkuizengella axinellae</name>
    <dbReference type="NCBI Taxonomy" id="3064388"/>
    <lineage>
        <taxon>Bacteria</taxon>
        <taxon>Bacillati</taxon>
        <taxon>Bacillota</taxon>
        <taxon>Bacilli</taxon>
        <taxon>Bacillales</taxon>
        <taxon>Paenibacillaceae</taxon>
        <taxon>Chengkuizengella</taxon>
    </lineage>
</organism>
<feature type="domain" description="Aminoglycoside phosphotransferase" evidence="2">
    <location>
        <begin position="22"/>
        <end position="226"/>
    </location>
</feature>
<gene>
    <name evidence="3" type="ORF">Q5Y73_23810</name>
</gene>
<dbReference type="InterPro" id="IPR002575">
    <property type="entry name" value="Aminoglycoside_PTrfase"/>
</dbReference>
<comment type="similarity">
    <text evidence="1">Belongs to the pseudomonas-type ThrB family.</text>
</comment>
<reference evidence="3 4" key="1">
    <citation type="submission" date="2023-08" db="EMBL/GenBank/DDBJ databases">
        <authorList>
            <person name="Park J.-S."/>
        </authorList>
    </citation>
    <scope>NUCLEOTIDE SEQUENCE [LARGE SCALE GENOMIC DNA]</scope>
    <source>
        <strain evidence="3 4">2205SS18-9</strain>
    </source>
</reference>
<dbReference type="InterPro" id="IPR050249">
    <property type="entry name" value="Pseudomonas-type_ThrB"/>
</dbReference>
<dbReference type="Gene3D" id="3.30.200.20">
    <property type="entry name" value="Phosphorylase Kinase, domain 1"/>
    <property type="match status" value="1"/>
</dbReference>
<evidence type="ECO:0000256" key="1">
    <source>
        <dbReference type="ARBA" id="ARBA00038240"/>
    </source>
</evidence>
<dbReference type="PANTHER" id="PTHR21064:SF6">
    <property type="entry name" value="AMINOGLYCOSIDE PHOSPHOTRANSFERASE DOMAIN-CONTAINING PROTEIN"/>
    <property type="match status" value="1"/>
</dbReference>
<dbReference type="PANTHER" id="PTHR21064">
    <property type="entry name" value="AMINOGLYCOSIDE PHOSPHOTRANSFERASE DOMAIN-CONTAINING PROTEIN-RELATED"/>
    <property type="match status" value="1"/>
</dbReference>
<evidence type="ECO:0000313" key="3">
    <source>
        <dbReference type="EMBL" id="MDP5277127.1"/>
    </source>
</evidence>
<name>A0ABT9J6Q4_9BACL</name>
<comment type="caution">
    <text evidence="3">The sequence shown here is derived from an EMBL/GenBank/DDBJ whole genome shotgun (WGS) entry which is preliminary data.</text>
</comment>
<sequence length="315" mass="37212">MESTMLEIAANRYRVKASSLKLLGGFDNNVFECLTKERHFILKFLMGTDSSSIKRELDWMNYLSEHGLNITSPIYSELGNLIEEIRYENKHYIVVAYEYAKGHFIHDLETEFSLIKQWGKVMGRMHLLAKKYDSNKISKYREWHESSIITDFPVSAGDKVYDKWKEMIYKLNQLSKTKDCYGVIHNDLHQNNFHVHENDLILFDFGDIEVNWFAYDIAICLFHAIQAVPQSESKQKVEFAERFIDTFLSGYTTENSIDETWIAKIPFFLNYRQIYSFVYFSKHVNLEDSDESVKTALSNMKYNIEHDIPFIELRF</sequence>
<dbReference type="Pfam" id="PF01636">
    <property type="entry name" value="APH"/>
    <property type="match status" value="1"/>
</dbReference>
<dbReference type="SUPFAM" id="SSF56112">
    <property type="entry name" value="Protein kinase-like (PK-like)"/>
    <property type="match status" value="1"/>
</dbReference>
<dbReference type="Gene3D" id="3.90.1200.10">
    <property type="match status" value="1"/>
</dbReference>